<gene>
    <name evidence="2" type="ORF">UFOPK3957_01027</name>
</gene>
<feature type="region of interest" description="Disordered" evidence="1">
    <location>
        <begin position="63"/>
        <end position="91"/>
    </location>
</feature>
<evidence type="ECO:0000256" key="1">
    <source>
        <dbReference type="SAM" id="MobiDB-lite"/>
    </source>
</evidence>
<organism evidence="2">
    <name type="scientific">freshwater metagenome</name>
    <dbReference type="NCBI Taxonomy" id="449393"/>
    <lineage>
        <taxon>unclassified sequences</taxon>
        <taxon>metagenomes</taxon>
        <taxon>ecological metagenomes</taxon>
    </lineage>
</organism>
<dbReference type="AlphaFoldDB" id="A0A6J7NE67"/>
<sequence>MLKTHSADLSVKTRPFRVARVAPRNSPTTRPMRLAVTAHAAAEALMSKSVMMTGSAAPITTMSKKAKKNEPPRFASRPFVQGHRGRRSRRARSVGIVVDIART</sequence>
<reference evidence="2" key="1">
    <citation type="submission" date="2020-05" db="EMBL/GenBank/DDBJ databases">
        <authorList>
            <person name="Chiriac C."/>
            <person name="Salcher M."/>
            <person name="Ghai R."/>
            <person name="Kavagutti S V."/>
        </authorList>
    </citation>
    <scope>NUCLEOTIDE SEQUENCE</scope>
</reference>
<accession>A0A6J7NE67</accession>
<evidence type="ECO:0000313" key="2">
    <source>
        <dbReference type="EMBL" id="CAB4991446.1"/>
    </source>
</evidence>
<proteinExistence type="predicted"/>
<name>A0A6J7NE67_9ZZZZ</name>
<protein>
    <submittedName>
        <fullName evidence="2">Unannotated protein</fullName>
    </submittedName>
</protein>
<dbReference type="EMBL" id="CAFBOM010000166">
    <property type="protein sequence ID" value="CAB4991446.1"/>
    <property type="molecule type" value="Genomic_DNA"/>
</dbReference>